<comment type="caution">
    <text evidence="5">The sequence shown here is derived from an EMBL/GenBank/DDBJ whole genome shotgun (WGS) entry which is preliminary data.</text>
</comment>
<feature type="compositionally biased region" description="Polar residues" evidence="3">
    <location>
        <begin position="14"/>
        <end position="28"/>
    </location>
</feature>
<feature type="region of interest" description="Disordered" evidence="3">
    <location>
        <begin position="467"/>
        <end position="562"/>
    </location>
</feature>
<dbReference type="PANTHER" id="PTHR21686">
    <property type="entry name" value="DEOXYNUCLEOTIDYLTRANSFERASE TERMINAL-INTERACTING PROTEIN 2"/>
    <property type="match status" value="1"/>
</dbReference>
<feature type="region of interest" description="Disordered" evidence="3">
    <location>
        <begin position="664"/>
        <end position="709"/>
    </location>
</feature>
<feature type="compositionally biased region" description="Basic and acidic residues" evidence="3">
    <location>
        <begin position="467"/>
        <end position="481"/>
    </location>
</feature>
<evidence type="ECO:0000256" key="3">
    <source>
        <dbReference type="SAM" id="MobiDB-lite"/>
    </source>
</evidence>
<feature type="compositionally biased region" description="Acidic residues" evidence="3">
    <location>
        <begin position="606"/>
        <end position="629"/>
    </location>
</feature>
<dbReference type="EMBL" id="JAUZQC010000006">
    <property type="protein sequence ID" value="KAK5870238.1"/>
    <property type="molecule type" value="Genomic_DNA"/>
</dbReference>
<accession>A0AAN8AS38</accession>
<feature type="compositionally biased region" description="Acidic residues" evidence="3">
    <location>
        <begin position="681"/>
        <end position="701"/>
    </location>
</feature>
<feature type="domain" description="Fcf2 pre-rRNA processing C-terminal" evidence="4">
    <location>
        <begin position="794"/>
        <end position="887"/>
    </location>
</feature>
<dbReference type="GO" id="GO:0006396">
    <property type="term" value="P:RNA processing"/>
    <property type="evidence" value="ECO:0007669"/>
    <property type="project" value="TreeGrafter"/>
</dbReference>
<name>A0AAN8AS38_ELEMC</name>
<feature type="region of interest" description="Disordered" evidence="3">
    <location>
        <begin position="604"/>
        <end position="639"/>
    </location>
</feature>
<feature type="compositionally biased region" description="Polar residues" evidence="3">
    <location>
        <begin position="53"/>
        <end position="66"/>
    </location>
</feature>
<evidence type="ECO:0000313" key="6">
    <source>
        <dbReference type="Proteomes" id="UP001346869"/>
    </source>
</evidence>
<dbReference type="InterPro" id="IPR039883">
    <property type="entry name" value="Fcf2/DNTTIP2"/>
</dbReference>
<feature type="compositionally biased region" description="Low complexity" evidence="3">
    <location>
        <begin position="318"/>
        <end position="343"/>
    </location>
</feature>
<comment type="subcellular location">
    <subcellularLocation>
        <location evidence="1">Nucleus</location>
        <location evidence="1">Nucleolus</location>
    </subcellularLocation>
</comment>
<dbReference type="PANTHER" id="PTHR21686:SF12">
    <property type="entry name" value="DEOXYNUCLEOTIDYLTRANSFERASE TERMINAL-INTERACTING PROTEIN 2"/>
    <property type="match status" value="1"/>
</dbReference>
<feature type="compositionally biased region" description="Low complexity" evidence="3">
    <location>
        <begin position="173"/>
        <end position="186"/>
    </location>
</feature>
<dbReference type="AlphaFoldDB" id="A0AAN8AS38"/>
<dbReference type="InterPro" id="IPR014810">
    <property type="entry name" value="Fcf2_C"/>
</dbReference>
<gene>
    <name evidence="5" type="ORF">PBY51_024891</name>
</gene>
<feature type="compositionally biased region" description="Basic residues" evidence="3">
    <location>
        <begin position="144"/>
        <end position="154"/>
    </location>
</feature>
<keyword evidence="6" id="KW-1185">Reference proteome</keyword>
<feature type="region of interest" description="Disordered" evidence="3">
    <location>
        <begin position="774"/>
        <end position="803"/>
    </location>
</feature>
<dbReference type="GO" id="GO:0003723">
    <property type="term" value="F:RNA binding"/>
    <property type="evidence" value="ECO:0007669"/>
    <property type="project" value="TreeGrafter"/>
</dbReference>
<feature type="compositionally biased region" description="Low complexity" evidence="3">
    <location>
        <begin position="249"/>
        <end position="262"/>
    </location>
</feature>
<feature type="compositionally biased region" description="Basic and acidic residues" evidence="3">
    <location>
        <begin position="664"/>
        <end position="680"/>
    </location>
</feature>
<protein>
    <recommendedName>
        <fullName evidence="4">Fcf2 pre-rRNA processing C-terminal domain-containing protein</fullName>
    </recommendedName>
</protein>
<feature type="region of interest" description="Disordered" evidence="3">
    <location>
        <begin position="1"/>
        <end position="102"/>
    </location>
</feature>
<dbReference type="Proteomes" id="UP001346869">
    <property type="component" value="Unassembled WGS sequence"/>
</dbReference>
<evidence type="ECO:0000256" key="1">
    <source>
        <dbReference type="ARBA" id="ARBA00004604"/>
    </source>
</evidence>
<feature type="compositionally biased region" description="Low complexity" evidence="3">
    <location>
        <begin position="132"/>
        <end position="143"/>
    </location>
</feature>
<evidence type="ECO:0000259" key="4">
    <source>
        <dbReference type="Pfam" id="PF08698"/>
    </source>
</evidence>
<sequence>MVATRRGVRVCSPTKITQEQSSDVPDTPSTRRTRSRSTAKPAESPTQHGALEETSNQPETSQRSPMPSSPTPSLKRCSRASRLHSPEQPCTPVGSVHEADVSDVESCCSMEIPMTRNKGRKQLLSQEEVSEVESCSSAVSASRAVRRSTRKKTIPKSPETAPVEAGDANLGNESCSSVVSESTRVTRSQRKPARARSSAKPPPEDSEISDADSCLSSASALRSTTRRSTRTRRQTGPIPIHLDEASEGSQSPRSRRSLIPSRNAAAAVDYHEPLSCDSDGFDSGPTSSMSTRRRGKARSNALDSEPTDVHSQVGSPVSTHSRGTPSSSRTGSGSSTTRTTRTSAMDCSVILEKMEQENSLNDSRLDGTVIDADCTLLEEEKSLAVETEGVDTPDPTLNEAVQEDKSLTVEKTEAVSAADVTLNEAFRMNEDTGVTVISDDDSPVMSPLISERLQEAVSEAAVTVIHQQEEPCAEDKDKAASEMEVMQEAIPPSEPSVTVTPPGEEITEGAGEKDEALEEEETDAPTLQREEALDKEAVVETGPGEKEKMEVSTLQTDAQQEMEASEVEAIQVTSSQQQSITVETDAEQEAKDVIVQKTKVISLLESSEDEEEEAEEEEKEVYVEEEEEEKAGPSLRPEAAAASVDGLFMIDTRPGQEVDELYYKEKLTEEEEEKAKKEGGVEQDEEFEDEEGDDSDDDMDTEILFSTRNPHLKELSSRIDPGIRMKELGGLYINFDGGKSKPVSSSLQKLKEKKIQDEVMKKSVMGTDFLKKDAVPPYSESKKASKLKHRTEREKSTGDGWFNMKAPELTQELKADLQVLKMRGSMDSKRFYKKNDREGFPKYFQVGTVVDSPVDFYHSRVPMKQRKRTMVEELLNDAEFRQNNKKKYQHIVTERAAQGAGRKNTKKSKFHKK</sequence>
<feature type="region of interest" description="Disordered" evidence="3">
    <location>
        <begin position="894"/>
        <end position="913"/>
    </location>
</feature>
<feature type="compositionally biased region" description="Basic residues" evidence="3">
    <location>
        <begin position="903"/>
        <end position="913"/>
    </location>
</feature>
<dbReference type="GO" id="GO:0005730">
    <property type="term" value="C:nucleolus"/>
    <property type="evidence" value="ECO:0007669"/>
    <property type="project" value="UniProtKB-SubCell"/>
</dbReference>
<evidence type="ECO:0000313" key="5">
    <source>
        <dbReference type="EMBL" id="KAK5870238.1"/>
    </source>
</evidence>
<feature type="compositionally biased region" description="Basic residues" evidence="3">
    <location>
        <begin position="224"/>
        <end position="233"/>
    </location>
</feature>
<dbReference type="Pfam" id="PF08698">
    <property type="entry name" value="Fcf2"/>
    <property type="match status" value="1"/>
</dbReference>
<organism evidence="5 6">
    <name type="scientific">Eleginops maclovinus</name>
    <name type="common">Patagonian blennie</name>
    <name type="synonym">Eleginus maclovinus</name>
    <dbReference type="NCBI Taxonomy" id="56733"/>
    <lineage>
        <taxon>Eukaryota</taxon>
        <taxon>Metazoa</taxon>
        <taxon>Chordata</taxon>
        <taxon>Craniata</taxon>
        <taxon>Vertebrata</taxon>
        <taxon>Euteleostomi</taxon>
        <taxon>Actinopterygii</taxon>
        <taxon>Neopterygii</taxon>
        <taxon>Teleostei</taxon>
        <taxon>Neoteleostei</taxon>
        <taxon>Acanthomorphata</taxon>
        <taxon>Eupercaria</taxon>
        <taxon>Perciformes</taxon>
        <taxon>Notothenioidei</taxon>
        <taxon>Eleginopidae</taxon>
        <taxon>Eleginops</taxon>
    </lineage>
</organism>
<feature type="region of interest" description="Disordered" evidence="3">
    <location>
        <begin position="117"/>
        <end position="346"/>
    </location>
</feature>
<keyword evidence="2" id="KW-0539">Nucleus</keyword>
<feature type="compositionally biased region" description="Basic and acidic residues" evidence="3">
    <location>
        <begin position="528"/>
        <end position="550"/>
    </location>
</feature>
<evidence type="ECO:0000256" key="2">
    <source>
        <dbReference type="ARBA" id="ARBA00023242"/>
    </source>
</evidence>
<reference evidence="5 6" key="1">
    <citation type="journal article" date="2023" name="Genes (Basel)">
        <title>Chromosome-Level Genome Assembly and Circadian Gene Repertoire of the Patagonia Blennie Eleginops maclovinus-The Closest Ancestral Proxy of Antarctic Cryonotothenioids.</title>
        <authorList>
            <person name="Cheng C.C."/>
            <person name="Rivera-Colon A.G."/>
            <person name="Minhas B.F."/>
            <person name="Wilson L."/>
            <person name="Rayamajhi N."/>
            <person name="Vargas-Chacoff L."/>
            <person name="Catchen J.M."/>
        </authorList>
    </citation>
    <scope>NUCLEOTIDE SEQUENCE [LARGE SCALE GENOMIC DNA]</scope>
    <source>
        <strain evidence="5">JMC-PN-2008</strain>
    </source>
</reference>
<reference evidence="5 6" key="2">
    <citation type="journal article" date="2023" name="Mol. Biol. Evol.">
        <title>Genomics of Secondarily Temperate Adaptation in the Only Non-Antarctic Icefish.</title>
        <authorList>
            <person name="Rivera-Colon A.G."/>
            <person name="Rayamajhi N."/>
            <person name="Minhas B.F."/>
            <person name="Madrigal G."/>
            <person name="Bilyk K.T."/>
            <person name="Yoon V."/>
            <person name="Hune M."/>
            <person name="Gregory S."/>
            <person name="Cheng C.H.C."/>
            <person name="Catchen J.M."/>
        </authorList>
    </citation>
    <scope>NUCLEOTIDE SEQUENCE [LARGE SCALE GENOMIC DNA]</scope>
    <source>
        <strain evidence="5">JMC-PN-2008</strain>
    </source>
</reference>
<proteinExistence type="predicted"/>